<dbReference type="PANTHER" id="PTHR40056">
    <property type="entry name" value="HYPOTHETICAL CYTOSOLIC PROTEIN"/>
    <property type="match status" value="1"/>
</dbReference>
<protein>
    <submittedName>
        <fullName evidence="1">DUF1836 domain-containing protein</fullName>
    </submittedName>
</protein>
<keyword evidence="2" id="KW-1185">Reference proteome</keyword>
<dbReference type="Pfam" id="PF08876">
    <property type="entry name" value="DUF1836"/>
    <property type="match status" value="1"/>
</dbReference>
<proteinExistence type="predicted"/>
<dbReference type="InterPro" id="IPR014975">
    <property type="entry name" value="DUF1836"/>
</dbReference>
<name>A0A7X2P9A4_9FIRM</name>
<evidence type="ECO:0000313" key="2">
    <source>
        <dbReference type="Proteomes" id="UP000466864"/>
    </source>
</evidence>
<dbReference type="EMBL" id="VUMV01000007">
    <property type="protein sequence ID" value="MST82593.1"/>
    <property type="molecule type" value="Genomic_DNA"/>
</dbReference>
<organism evidence="1 2">
    <name type="scientific">Bilifractor porci</name>
    <dbReference type="NCBI Taxonomy" id="2606636"/>
    <lineage>
        <taxon>Bacteria</taxon>
        <taxon>Bacillati</taxon>
        <taxon>Bacillota</taxon>
        <taxon>Clostridia</taxon>
        <taxon>Lachnospirales</taxon>
        <taxon>Lachnospiraceae</taxon>
        <taxon>Bilifractor</taxon>
    </lineage>
</organism>
<comment type="caution">
    <text evidence="1">The sequence shown here is derived from an EMBL/GenBank/DDBJ whole genome shotgun (WGS) entry which is preliminary data.</text>
</comment>
<evidence type="ECO:0000313" key="1">
    <source>
        <dbReference type="EMBL" id="MST82593.1"/>
    </source>
</evidence>
<dbReference type="AlphaFoldDB" id="A0A7X2P9A4"/>
<dbReference type="Proteomes" id="UP000466864">
    <property type="component" value="Unassembled WGS sequence"/>
</dbReference>
<reference evidence="1 2" key="1">
    <citation type="submission" date="2019-08" db="EMBL/GenBank/DDBJ databases">
        <title>In-depth cultivation of the pig gut microbiome towards novel bacterial diversity and tailored functional studies.</title>
        <authorList>
            <person name="Wylensek D."/>
            <person name="Hitch T.C.A."/>
            <person name="Clavel T."/>
        </authorList>
    </citation>
    <scope>NUCLEOTIDE SEQUENCE [LARGE SCALE GENOMIC DNA]</scope>
    <source>
        <strain evidence="1 2">Oil+RF-744-WCA-WT-13</strain>
    </source>
</reference>
<accession>A0A7X2P9A4</accession>
<sequence>MENNHMADAHAEKIILALENFQMPAYAEIPDVGLYLKQVVKYINGYLDPVLSESLTISMVSNYVKQKLIPNPVHKMYLRDQIAFLFYISISKCVLSLDEIRFLLQISQKKHTAEYAYELFRSQLEAALHHIVREGDPIPAAGSEDSEERILLRNTVITISHKIYMDQYFYYSQLIEKEREQSNTAK</sequence>
<gene>
    <name evidence="1" type="ORF">FYJ60_09715</name>
</gene>
<dbReference type="PANTHER" id="PTHR40056:SF1">
    <property type="entry name" value="DUF1836 DOMAIN-CONTAINING PROTEIN"/>
    <property type="match status" value="1"/>
</dbReference>